<comment type="subunit">
    <text evidence="2">Homodimer.</text>
</comment>
<feature type="active site" description="Proton acceptor" evidence="2">
    <location>
        <position position="75"/>
    </location>
</feature>
<comment type="cofactor">
    <cofactor evidence="2">
        <name>Mg(2+)</name>
        <dbReference type="ChEBI" id="CHEBI:18420"/>
    </cofactor>
    <text evidence="2">Binds 2 magnesium ions per subunit.</text>
</comment>
<feature type="binding site" evidence="2">
    <location>
        <position position="32"/>
    </location>
    <ligand>
        <name>substrate</name>
    </ligand>
</feature>
<gene>
    <name evidence="3" type="primary">uppS</name>
    <name evidence="3" type="ORF">DJ017_12985</name>
</gene>
<dbReference type="GO" id="GO:0008834">
    <property type="term" value="F:ditrans,polycis-undecaprenyl-diphosphate synthase [(2E,6E)-farnesyl-diphosphate specific] activity"/>
    <property type="evidence" value="ECO:0007669"/>
    <property type="project" value="TreeGrafter"/>
</dbReference>
<dbReference type="PANTHER" id="PTHR10291">
    <property type="entry name" value="DEHYDRODOLICHYL DIPHOSPHATE SYNTHASE FAMILY MEMBER"/>
    <property type="match status" value="1"/>
</dbReference>
<accession>A0A328AK74</accession>
<dbReference type="Pfam" id="PF01255">
    <property type="entry name" value="Prenyltransf"/>
    <property type="match status" value="1"/>
</dbReference>
<feature type="binding site" evidence="2">
    <location>
        <begin position="201"/>
        <end position="203"/>
    </location>
    <ligand>
        <name>substrate</name>
    </ligand>
</feature>
<feature type="binding site" evidence="2">
    <location>
        <begin position="28"/>
        <end position="31"/>
    </location>
    <ligand>
        <name>substrate</name>
    </ligand>
</feature>
<dbReference type="GO" id="GO:0016094">
    <property type="term" value="P:polyprenol biosynthetic process"/>
    <property type="evidence" value="ECO:0007669"/>
    <property type="project" value="TreeGrafter"/>
</dbReference>
<dbReference type="RefSeq" id="WP_111529111.1">
    <property type="nucleotide sequence ID" value="NZ_JBHRSG010000003.1"/>
</dbReference>
<dbReference type="HAMAP" id="MF_01139">
    <property type="entry name" value="ISPT"/>
    <property type="match status" value="1"/>
</dbReference>
<feature type="binding site" evidence="2">
    <location>
        <position position="44"/>
    </location>
    <ligand>
        <name>substrate</name>
    </ligand>
</feature>
<dbReference type="OrthoDB" id="4191603at2"/>
<dbReference type="PROSITE" id="PS01066">
    <property type="entry name" value="UPP_SYNTHASE"/>
    <property type="match status" value="1"/>
</dbReference>
<dbReference type="EC" id="2.5.1.-" evidence="2"/>
<feature type="binding site" evidence="2">
    <location>
        <begin position="72"/>
        <end position="74"/>
    </location>
    <ligand>
        <name>substrate</name>
    </ligand>
</feature>
<dbReference type="Proteomes" id="UP000249254">
    <property type="component" value="Unassembled WGS sequence"/>
</dbReference>
<dbReference type="EMBL" id="QFYQ01000001">
    <property type="protein sequence ID" value="RAK55363.1"/>
    <property type="molecule type" value="Genomic_DNA"/>
</dbReference>
<dbReference type="CDD" id="cd00475">
    <property type="entry name" value="Cis_IPPS"/>
    <property type="match status" value="1"/>
</dbReference>
<feature type="binding site" evidence="2">
    <location>
        <position position="27"/>
    </location>
    <ligand>
        <name>Mg(2+)</name>
        <dbReference type="ChEBI" id="CHEBI:18420"/>
    </ligand>
</feature>
<dbReference type="GO" id="GO:0000287">
    <property type="term" value="F:magnesium ion binding"/>
    <property type="evidence" value="ECO:0007669"/>
    <property type="project" value="UniProtKB-UniRule"/>
</dbReference>
<evidence type="ECO:0000313" key="4">
    <source>
        <dbReference type="Proteomes" id="UP000249254"/>
    </source>
</evidence>
<feature type="binding site" evidence="2">
    <location>
        <position position="195"/>
    </location>
    <ligand>
        <name>substrate</name>
    </ligand>
</feature>
<feature type="active site" evidence="2">
    <location>
        <position position="27"/>
    </location>
</feature>
<keyword evidence="2" id="KW-0479">Metal-binding</keyword>
<organism evidence="3 4">
    <name type="scientific">Phenylobacterium soli</name>
    <dbReference type="NCBI Taxonomy" id="2170551"/>
    <lineage>
        <taxon>Bacteria</taxon>
        <taxon>Pseudomonadati</taxon>
        <taxon>Pseudomonadota</taxon>
        <taxon>Alphaproteobacteria</taxon>
        <taxon>Caulobacterales</taxon>
        <taxon>Caulobacteraceae</taxon>
        <taxon>Phenylobacterium</taxon>
    </lineage>
</organism>
<feature type="binding site" evidence="2">
    <location>
        <position position="40"/>
    </location>
    <ligand>
        <name>substrate</name>
    </ligand>
</feature>
<evidence type="ECO:0000256" key="2">
    <source>
        <dbReference type="HAMAP-Rule" id="MF_01139"/>
    </source>
</evidence>
<comment type="caution">
    <text evidence="3">The sequence shown here is derived from an EMBL/GenBank/DDBJ whole genome shotgun (WGS) entry which is preliminary data.</text>
</comment>
<keyword evidence="2" id="KW-0460">Magnesium</keyword>
<keyword evidence="4" id="KW-1185">Reference proteome</keyword>
<feature type="binding site" evidence="2">
    <location>
        <position position="78"/>
    </location>
    <ligand>
        <name>substrate</name>
    </ligand>
</feature>
<dbReference type="Gene3D" id="3.40.1180.10">
    <property type="entry name" value="Decaprenyl diphosphate synthase-like"/>
    <property type="match status" value="1"/>
</dbReference>
<feature type="binding site" evidence="2">
    <location>
        <position position="214"/>
    </location>
    <ligand>
        <name>Mg(2+)</name>
        <dbReference type="ChEBI" id="CHEBI:18420"/>
    </ligand>
</feature>
<proteinExistence type="inferred from homology"/>
<reference evidence="4" key="1">
    <citation type="submission" date="2018-05" db="EMBL/GenBank/DDBJ databases">
        <authorList>
            <person name="Li X."/>
        </authorList>
    </citation>
    <scope>NUCLEOTIDE SEQUENCE [LARGE SCALE GENOMIC DNA]</scope>
    <source>
        <strain evidence="4">LX32</strain>
    </source>
</reference>
<dbReference type="SUPFAM" id="SSF64005">
    <property type="entry name" value="Undecaprenyl diphosphate synthase"/>
    <property type="match status" value="1"/>
</dbReference>
<dbReference type="GO" id="GO:0005829">
    <property type="term" value="C:cytosol"/>
    <property type="evidence" value="ECO:0007669"/>
    <property type="project" value="TreeGrafter"/>
</dbReference>
<dbReference type="PANTHER" id="PTHR10291:SF0">
    <property type="entry name" value="DEHYDRODOLICHYL DIPHOSPHATE SYNTHASE 2"/>
    <property type="match status" value="1"/>
</dbReference>
<feature type="binding site" evidence="2">
    <location>
        <position position="76"/>
    </location>
    <ligand>
        <name>substrate</name>
    </ligand>
</feature>
<dbReference type="AlphaFoldDB" id="A0A328AK74"/>
<dbReference type="NCBIfam" id="TIGR00055">
    <property type="entry name" value="uppS"/>
    <property type="match status" value="1"/>
</dbReference>
<sequence>MAVPDNTPPKGEPAREAPPLHVAIVMDGNGRWAKRRGLPRTLGHRAGVEALKRIVEAAPGMNIRWLTVFGFSTENWSRPAAEVAELMALPKRYFESDLARLEREGVRVRVIGSREGLSRDLVKICGEAETRTAANERFYLNIAFNYGGKADIVAAARRFAEEVAAGRATPADLDETRFAGLLATGESPPPDFIVRPSGEQRLSNFMLWEAAYAELIFQDVLWPDYSAADLKAAIAEFQTRNRRYGTVVPDDALAAG</sequence>
<evidence type="ECO:0000313" key="3">
    <source>
        <dbReference type="EMBL" id="RAK55363.1"/>
    </source>
</evidence>
<evidence type="ECO:0000256" key="1">
    <source>
        <dbReference type="ARBA" id="ARBA00022679"/>
    </source>
</evidence>
<dbReference type="InterPro" id="IPR001441">
    <property type="entry name" value="UPP_synth-like"/>
</dbReference>
<keyword evidence="1 2" id="KW-0808">Transferase</keyword>
<name>A0A328AK74_9CAUL</name>
<dbReference type="InterPro" id="IPR036424">
    <property type="entry name" value="UPP_synth-like_sf"/>
</dbReference>
<comment type="similarity">
    <text evidence="2">Belongs to the UPP synthase family.</text>
</comment>
<protein>
    <recommendedName>
        <fullName evidence="2">Isoprenyl transferase</fullName>
        <ecNumber evidence="2">2.5.1.-</ecNumber>
    </recommendedName>
</protein>
<dbReference type="FunFam" id="3.40.1180.10:FF:000001">
    <property type="entry name" value="(2E,6E)-farnesyl-diphosphate-specific ditrans,polycis-undecaprenyl-diphosphate synthase"/>
    <property type="match status" value="1"/>
</dbReference>
<comment type="function">
    <text evidence="2">Catalyzes the condensation of isopentenyl diphosphate (IPP) with allylic pyrophosphates generating different type of terpenoids.</text>
</comment>
<dbReference type="InterPro" id="IPR018520">
    <property type="entry name" value="UPP_synth-like_CS"/>
</dbReference>